<feature type="compositionally biased region" description="Polar residues" evidence="1">
    <location>
        <begin position="1"/>
        <end position="11"/>
    </location>
</feature>
<protein>
    <submittedName>
        <fullName evidence="2">Uncharacterized protein</fullName>
    </submittedName>
</protein>
<dbReference type="EMBL" id="FNCO01000003">
    <property type="protein sequence ID" value="SDG78964.1"/>
    <property type="molecule type" value="Genomic_DNA"/>
</dbReference>
<keyword evidence="3" id="KW-1185">Reference proteome</keyword>
<organism evidence="2 3">
    <name type="scientific">Pseudomonas abietaniphila</name>
    <dbReference type="NCBI Taxonomy" id="89065"/>
    <lineage>
        <taxon>Bacteria</taxon>
        <taxon>Pseudomonadati</taxon>
        <taxon>Pseudomonadota</taxon>
        <taxon>Gammaproteobacteria</taxon>
        <taxon>Pseudomonadales</taxon>
        <taxon>Pseudomonadaceae</taxon>
        <taxon>Pseudomonas</taxon>
    </lineage>
</organism>
<dbReference type="Proteomes" id="UP000182894">
    <property type="component" value="Unassembled WGS sequence"/>
</dbReference>
<reference evidence="3" key="1">
    <citation type="submission" date="2016-10" db="EMBL/GenBank/DDBJ databases">
        <authorList>
            <person name="Varghese N."/>
            <person name="Submissions S."/>
        </authorList>
    </citation>
    <scope>NUCLEOTIDE SEQUENCE [LARGE SCALE GENOMIC DNA]</scope>
    <source>
        <strain evidence="3">ATCC 700689</strain>
    </source>
</reference>
<name>A0A1G7X450_9PSED</name>
<dbReference type="AlphaFoldDB" id="A0A1G7X450"/>
<accession>A0A1G7X450</accession>
<gene>
    <name evidence="2" type="ORF">SAMN05216605_103161</name>
</gene>
<evidence type="ECO:0000256" key="1">
    <source>
        <dbReference type="SAM" id="MobiDB-lite"/>
    </source>
</evidence>
<evidence type="ECO:0000313" key="2">
    <source>
        <dbReference type="EMBL" id="SDG78964.1"/>
    </source>
</evidence>
<sequence length="82" mass="8972">MIVPSPNTNTNPQKPAPKKSPAKWAGLRYERGSSKNSEGPFHGKRALYGLQQNRTDIRQQIAQTLGEASRCSAVDHTVIVGE</sequence>
<proteinExistence type="predicted"/>
<feature type="region of interest" description="Disordered" evidence="1">
    <location>
        <begin position="1"/>
        <end position="25"/>
    </location>
</feature>
<evidence type="ECO:0000313" key="3">
    <source>
        <dbReference type="Proteomes" id="UP000182894"/>
    </source>
</evidence>